<organism evidence="3 4">
    <name type="scientific">Candidatus Coproplasma stercoripullorum</name>
    <dbReference type="NCBI Taxonomy" id="2840751"/>
    <lineage>
        <taxon>Bacteria</taxon>
        <taxon>Bacillati</taxon>
        <taxon>Bacillota</taxon>
        <taxon>Clostridia</taxon>
        <taxon>Eubacteriales</taxon>
        <taxon>Candidatus Coproplasma</taxon>
    </lineage>
</organism>
<comment type="caution">
    <text evidence="2">Lacks conserved residue(s) required for the propagation of feature annotation.</text>
</comment>
<feature type="binding site" evidence="2">
    <location>
        <position position="102"/>
    </location>
    <ligand>
        <name>ATP</name>
        <dbReference type="ChEBI" id="CHEBI:30616"/>
    </ligand>
</feature>
<reference evidence="3" key="2">
    <citation type="journal article" date="2021" name="PeerJ">
        <title>Extensive microbial diversity within the chicken gut microbiome revealed by metagenomics and culture.</title>
        <authorList>
            <person name="Gilroy R."/>
            <person name="Ravi A."/>
            <person name="Getino M."/>
            <person name="Pursley I."/>
            <person name="Horton D.L."/>
            <person name="Alikhan N.F."/>
            <person name="Baker D."/>
            <person name="Gharbi K."/>
            <person name="Hall N."/>
            <person name="Watson M."/>
            <person name="Adriaenssens E.M."/>
            <person name="Foster-Nyarko E."/>
            <person name="Jarju S."/>
            <person name="Secka A."/>
            <person name="Antonio M."/>
            <person name="Oren A."/>
            <person name="Chaudhuri R.R."/>
            <person name="La Ragione R."/>
            <person name="Hildebrand F."/>
            <person name="Pallen M.J."/>
        </authorList>
    </citation>
    <scope>NUCLEOTIDE SEQUENCE</scope>
    <source>
        <strain evidence="3">ChiW25-3613</strain>
    </source>
</reference>
<protein>
    <recommendedName>
        <fullName evidence="2">tRNA(Met) cytidine acetate ligase</fullName>
        <ecNumber evidence="2">6.3.4.-</ecNumber>
    </recommendedName>
</protein>
<comment type="subcellular location">
    <subcellularLocation>
        <location evidence="2">Cytoplasm</location>
    </subcellularLocation>
</comment>
<dbReference type="PANTHER" id="PTHR37825:SF1">
    <property type="entry name" value="TRNA(MET) CYTIDINE ACETATE LIGASE"/>
    <property type="match status" value="1"/>
</dbReference>
<comment type="catalytic activity">
    <reaction evidence="2">
        <text>cytidine(34) in elongator tRNA(Met) + acetate + ATP = N(4)-acetylcytidine(34) in elongator tRNA(Met) + AMP + diphosphate</text>
        <dbReference type="Rhea" id="RHEA:58144"/>
        <dbReference type="Rhea" id="RHEA-COMP:10693"/>
        <dbReference type="Rhea" id="RHEA-COMP:10694"/>
        <dbReference type="ChEBI" id="CHEBI:30089"/>
        <dbReference type="ChEBI" id="CHEBI:30616"/>
        <dbReference type="ChEBI" id="CHEBI:33019"/>
        <dbReference type="ChEBI" id="CHEBI:74900"/>
        <dbReference type="ChEBI" id="CHEBI:82748"/>
        <dbReference type="ChEBI" id="CHEBI:456215"/>
    </reaction>
</comment>
<feature type="binding site" evidence="2">
    <location>
        <position position="167"/>
    </location>
    <ligand>
        <name>ATP</name>
        <dbReference type="ChEBI" id="CHEBI:30616"/>
    </ligand>
</feature>
<dbReference type="GO" id="GO:0006400">
    <property type="term" value="P:tRNA modification"/>
    <property type="evidence" value="ECO:0007669"/>
    <property type="project" value="UniProtKB-UniRule"/>
</dbReference>
<evidence type="ECO:0000313" key="3">
    <source>
        <dbReference type="EMBL" id="HIR39768.1"/>
    </source>
</evidence>
<dbReference type="GO" id="GO:0005737">
    <property type="term" value="C:cytoplasm"/>
    <property type="evidence" value="ECO:0007669"/>
    <property type="project" value="UniProtKB-SubCell"/>
</dbReference>
<comment type="function">
    <text evidence="2">Catalyzes the formation of N(4)-acetylcytidine (ac(4)C) at the wobble position of elongator tRNA(Met), using acetate and ATP as substrates. First activates an acetate ion to form acetyladenylate (Ac-AMP) and then transfers the acetyl group to tRNA to form ac(4)C34.</text>
</comment>
<dbReference type="Proteomes" id="UP000824179">
    <property type="component" value="Unassembled WGS sequence"/>
</dbReference>
<dbReference type="EMBL" id="DVHB01000089">
    <property type="protein sequence ID" value="HIR39768.1"/>
    <property type="molecule type" value="Genomic_DNA"/>
</dbReference>
<dbReference type="HAMAP" id="MF_01539">
    <property type="entry name" value="TmcAL"/>
    <property type="match status" value="1"/>
</dbReference>
<gene>
    <name evidence="2" type="primary">tmcAL</name>
    <name evidence="3" type="ORF">IAB90_05230</name>
</gene>
<feature type="binding site" evidence="2">
    <location>
        <begin position="7"/>
        <end position="20"/>
    </location>
    <ligand>
        <name>ATP</name>
        <dbReference type="ChEBI" id="CHEBI:30616"/>
    </ligand>
</feature>
<keyword evidence="2" id="KW-0436">Ligase</keyword>
<dbReference type="GO" id="GO:0005524">
    <property type="term" value="F:ATP binding"/>
    <property type="evidence" value="ECO:0007669"/>
    <property type="project" value="UniProtKB-KW"/>
</dbReference>
<dbReference type="SUPFAM" id="SSF52374">
    <property type="entry name" value="Nucleotidylyl transferase"/>
    <property type="match status" value="1"/>
</dbReference>
<feature type="binding site" evidence="2">
    <location>
        <position position="192"/>
    </location>
    <ligand>
        <name>ATP</name>
        <dbReference type="ChEBI" id="CHEBI:30616"/>
    </ligand>
</feature>
<keyword evidence="2" id="KW-0694">RNA-binding</keyword>
<keyword evidence="2" id="KW-0963">Cytoplasm</keyword>
<sequence length="407" mass="44337">MKICAIICEYNPFHNGHKYLLEQARKFSGCDALLCIMSASFTQRGEAAVLQKFMRAEHAVLGGADCVIQLPAAFSVAPAEIFALGAVSILKSIPAVKTLAFGSEVADGAAIEKAAEIFYDMNVEGNGNFRIDEIIEKHLAGGQSYKRSLALALEELGAKNSLVTSPNGILAIEYARAIKKLGADIEILPIERVGAGYNDGELKDNFSSASAIRAHIGSGAVAGNVPEYVLQPLKEVDIKGSKDRLDCLIRYALASADKRDMMRIFGCTEGLENKLKSDTALPAEEIIAKATSKRYTSSRIRRILIANMLGLYSDDTKRYIKEGTYIKPLAVRESLKADILAELAKSSLPMIIKKMSLAAISAPDKHRYDLPQSSAEKCYASDRRADFVRALICGEEPEYDFTLKVVK</sequence>
<comment type="similarity">
    <text evidence="2">Belongs to the TmcAL family.</text>
</comment>
<keyword evidence="2" id="KW-0547">Nucleotide-binding</keyword>
<dbReference type="GO" id="GO:0016879">
    <property type="term" value="F:ligase activity, forming carbon-nitrogen bonds"/>
    <property type="evidence" value="ECO:0007669"/>
    <property type="project" value="UniProtKB-UniRule"/>
</dbReference>
<reference evidence="3" key="1">
    <citation type="submission" date="2020-10" db="EMBL/GenBank/DDBJ databases">
        <authorList>
            <person name="Gilroy R."/>
        </authorList>
    </citation>
    <scope>NUCLEOTIDE SEQUENCE</scope>
    <source>
        <strain evidence="3">ChiW25-3613</strain>
    </source>
</reference>
<evidence type="ECO:0000256" key="1">
    <source>
        <dbReference type="ARBA" id="ARBA00022694"/>
    </source>
</evidence>
<dbReference type="Pfam" id="PF05636">
    <property type="entry name" value="HIGH_NTase1"/>
    <property type="match status" value="1"/>
</dbReference>
<dbReference type="AlphaFoldDB" id="A0A9D1DBG9"/>
<comment type="caution">
    <text evidence="3">The sequence shown here is derived from an EMBL/GenBank/DDBJ whole genome shotgun (WGS) entry which is preliminary data.</text>
</comment>
<name>A0A9D1DBG9_9FIRM</name>
<keyword evidence="2" id="KW-0067">ATP-binding</keyword>
<proteinExistence type="inferred from homology"/>
<dbReference type="Gene3D" id="3.40.50.620">
    <property type="entry name" value="HUPs"/>
    <property type="match status" value="1"/>
</dbReference>
<dbReference type="InterPro" id="IPR014729">
    <property type="entry name" value="Rossmann-like_a/b/a_fold"/>
</dbReference>
<evidence type="ECO:0000256" key="2">
    <source>
        <dbReference type="HAMAP-Rule" id="MF_01539"/>
    </source>
</evidence>
<dbReference type="PANTHER" id="PTHR37825">
    <property type="entry name" value="TRNA(MET) CYTIDINE ACETATE LIGASE"/>
    <property type="match status" value="1"/>
</dbReference>
<evidence type="ECO:0000313" key="4">
    <source>
        <dbReference type="Proteomes" id="UP000824179"/>
    </source>
</evidence>
<dbReference type="EC" id="6.3.4.-" evidence="2"/>
<keyword evidence="1 2" id="KW-0819">tRNA processing</keyword>
<accession>A0A9D1DBG9</accession>
<dbReference type="GO" id="GO:0000049">
    <property type="term" value="F:tRNA binding"/>
    <property type="evidence" value="ECO:0007669"/>
    <property type="project" value="UniProtKB-KW"/>
</dbReference>
<keyword evidence="2" id="KW-0820">tRNA-binding</keyword>
<dbReference type="InterPro" id="IPR008513">
    <property type="entry name" value="tRNA(Met)_cyd_acetate_ligase"/>
</dbReference>